<organism evidence="4 5">
    <name type="scientific">Huso huso</name>
    <name type="common">Beluga</name>
    <name type="synonym">Acipenser huso</name>
    <dbReference type="NCBI Taxonomy" id="61971"/>
    <lineage>
        <taxon>Eukaryota</taxon>
        <taxon>Metazoa</taxon>
        <taxon>Chordata</taxon>
        <taxon>Craniata</taxon>
        <taxon>Vertebrata</taxon>
        <taxon>Euteleostomi</taxon>
        <taxon>Actinopterygii</taxon>
        <taxon>Chondrostei</taxon>
        <taxon>Acipenseriformes</taxon>
        <taxon>Acipenseridae</taxon>
        <taxon>Huso</taxon>
    </lineage>
</organism>
<dbReference type="InterPro" id="IPR050413">
    <property type="entry name" value="TCR_beta_variable"/>
</dbReference>
<accession>A0ABR0YZD5</accession>
<name>A0ABR0YZD5_HUSHU</name>
<evidence type="ECO:0000313" key="4">
    <source>
        <dbReference type="EMBL" id="KAK6477942.1"/>
    </source>
</evidence>
<reference evidence="4 5" key="1">
    <citation type="submission" date="2021-05" db="EMBL/GenBank/DDBJ databases">
        <authorList>
            <person name="Zahm M."/>
            <person name="Klopp C."/>
            <person name="Cabau C."/>
            <person name="Kuhl H."/>
            <person name="Suciu R."/>
            <person name="Ciorpac M."/>
            <person name="Holostenco D."/>
            <person name="Gessner J."/>
            <person name="Wuertz S."/>
            <person name="Hohne C."/>
            <person name="Stock M."/>
            <person name="Gislard M."/>
            <person name="Lluch J."/>
            <person name="Milhes M."/>
            <person name="Lampietro C."/>
            <person name="Lopez Roques C."/>
            <person name="Donnadieu C."/>
            <person name="Du K."/>
            <person name="Schartl M."/>
            <person name="Guiguen Y."/>
        </authorList>
    </citation>
    <scope>NUCLEOTIDE SEQUENCE [LARGE SCALE GENOMIC DNA]</scope>
    <source>
        <strain evidence="4">Hh-F2</strain>
        <tissue evidence="4">Blood</tissue>
    </source>
</reference>
<dbReference type="InterPro" id="IPR013783">
    <property type="entry name" value="Ig-like_fold"/>
</dbReference>
<evidence type="ECO:0000313" key="5">
    <source>
        <dbReference type="Proteomes" id="UP001369086"/>
    </source>
</evidence>
<gene>
    <name evidence="4" type="ORF">HHUSO_G21635</name>
</gene>
<feature type="signal peptide" evidence="2">
    <location>
        <begin position="1"/>
        <end position="20"/>
    </location>
</feature>
<evidence type="ECO:0000256" key="1">
    <source>
        <dbReference type="ARBA" id="ARBA00022859"/>
    </source>
</evidence>
<comment type="caution">
    <text evidence="4">The sequence shown here is derived from an EMBL/GenBank/DDBJ whole genome shotgun (WGS) entry which is preliminary data.</text>
</comment>
<dbReference type="InterPro" id="IPR036179">
    <property type="entry name" value="Ig-like_dom_sf"/>
</dbReference>
<sequence>MATLFCSLTVLLSITSFSYAVTVTQKPLVLLKHSTEEPVIIHCEHNDNTHLRIYWYRQVRGGGFTLIGYSLEIKTLTSEDTAVYFCASVSH</sequence>
<keyword evidence="1" id="KW-0391">Immunity</keyword>
<protein>
    <recommendedName>
        <fullName evidence="3">Ig-like domain-containing protein</fullName>
    </recommendedName>
</protein>
<feature type="chain" id="PRO_5045476282" description="Ig-like domain-containing protein" evidence="2">
    <location>
        <begin position="21"/>
        <end position="91"/>
    </location>
</feature>
<dbReference type="PANTHER" id="PTHR23268">
    <property type="entry name" value="T-CELL RECEPTOR BETA CHAIN"/>
    <property type="match status" value="1"/>
</dbReference>
<evidence type="ECO:0000259" key="3">
    <source>
        <dbReference type="PROSITE" id="PS50835"/>
    </source>
</evidence>
<dbReference type="CDD" id="cd00099">
    <property type="entry name" value="IgV"/>
    <property type="match status" value="1"/>
</dbReference>
<keyword evidence="2" id="KW-0732">Signal</keyword>
<evidence type="ECO:0000256" key="2">
    <source>
        <dbReference type="SAM" id="SignalP"/>
    </source>
</evidence>
<dbReference type="EMBL" id="JAHFZB010000020">
    <property type="protein sequence ID" value="KAK6477942.1"/>
    <property type="molecule type" value="Genomic_DNA"/>
</dbReference>
<feature type="domain" description="Ig-like" evidence="3">
    <location>
        <begin position="37"/>
        <end position="91"/>
    </location>
</feature>
<dbReference type="Gene3D" id="2.60.40.10">
    <property type="entry name" value="Immunoglobulins"/>
    <property type="match status" value="2"/>
</dbReference>
<dbReference type="PANTHER" id="PTHR23268:SF28">
    <property type="entry name" value="T CELL RECEPTOR BETA VARIABLE 19"/>
    <property type="match status" value="1"/>
</dbReference>
<dbReference type="SUPFAM" id="SSF48726">
    <property type="entry name" value="Immunoglobulin"/>
    <property type="match status" value="1"/>
</dbReference>
<dbReference type="InterPro" id="IPR007110">
    <property type="entry name" value="Ig-like_dom"/>
</dbReference>
<proteinExistence type="predicted"/>
<dbReference type="Proteomes" id="UP001369086">
    <property type="component" value="Unassembled WGS sequence"/>
</dbReference>
<keyword evidence="5" id="KW-1185">Reference proteome</keyword>
<dbReference type="PROSITE" id="PS50835">
    <property type="entry name" value="IG_LIKE"/>
    <property type="match status" value="1"/>
</dbReference>